<comment type="pathway">
    <text evidence="2">Lipid metabolism.</text>
</comment>
<evidence type="ECO:0000259" key="12">
    <source>
        <dbReference type="Pfam" id="PF03007"/>
    </source>
</evidence>
<dbReference type="GO" id="GO:0001666">
    <property type="term" value="P:response to hypoxia"/>
    <property type="evidence" value="ECO:0007669"/>
    <property type="project" value="TreeGrafter"/>
</dbReference>
<organism evidence="14 15">
    <name type="scientific">Mycolicibacterium rhodesiae (strain NBB3)</name>
    <name type="common">Mycobacterium rhodesiae</name>
    <dbReference type="NCBI Taxonomy" id="710685"/>
    <lineage>
        <taxon>Bacteria</taxon>
        <taxon>Bacillati</taxon>
        <taxon>Actinomycetota</taxon>
        <taxon>Actinomycetes</taxon>
        <taxon>Mycobacteriales</taxon>
        <taxon>Mycobacteriaceae</taxon>
        <taxon>Mycolicibacterium</taxon>
    </lineage>
</organism>
<feature type="domain" description="O-acyltransferase WSD1 C-terminal" evidence="13">
    <location>
        <begin position="313"/>
        <end position="460"/>
    </location>
</feature>
<gene>
    <name evidence="14" type="ordered locus">MycrhN_6265</name>
</gene>
<evidence type="ECO:0000256" key="5">
    <source>
        <dbReference type="ARBA" id="ARBA00022516"/>
    </source>
</evidence>
<dbReference type="GO" id="GO:0019432">
    <property type="term" value="P:triglyceride biosynthetic process"/>
    <property type="evidence" value="ECO:0007669"/>
    <property type="project" value="UniProtKB-UniPathway"/>
</dbReference>
<evidence type="ECO:0000256" key="9">
    <source>
        <dbReference type="ARBA" id="ARBA00023315"/>
    </source>
</evidence>
<dbReference type="GO" id="GO:0004144">
    <property type="term" value="F:diacylglycerol O-acyltransferase activity"/>
    <property type="evidence" value="ECO:0007669"/>
    <property type="project" value="UniProtKB-EC"/>
</dbReference>
<evidence type="ECO:0000259" key="13">
    <source>
        <dbReference type="Pfam" id="PF06974"/>
    </source>
</evidence>
<dbReference type="EMBL" id="CP003169">
    <property type="protein sequence ID" value="AEV76723.1"/>
    <property type="molecule type" value="Genomic_DNA"/>
</dbReference>
<evidence type="ECO:0000256" key="1">
    <source>
        <dbReference type="ARBA" id="ARBA00004771"/>
    </source>
</evidence>
<evidence type="ECO:0000313" key="14">
    <source>
        <dbReference type="EMBL" id="AEV76723.1"/>
    </source>
</evidence>
<dbReference type="STRING" id="710685.MycrhN_6265"/>
<evidence type="ECO:0000256" key="2">
    <source>
        <dbReference type="ARBA" id="ARBA00005189"/>
    </source>
</evidence>
<dbReference type="GO" id="GO:0071731">
    <property type="term" value="P:response to nitric oxide"/>
    <property type="evidence" value="ECO:0007669"/>
    <property type="project" value="TreeGrafter"/>
</dbReference>
<evidence type="ECO:0000256" key="3">
    <source>
        <dbReference type="ARBA" id="ARBA00009587"/>
    </source>
</evidence>
<comment type="pathway">
    <text evidence="1 11">Glycerolipid metabolism; triacylglycerol biosynthesis.</text>
</comment>
<evidence type="ECO:0000256" key="4">
    <source>
        <dbReference type="ARBA" id="ARBA00013244"/>
    </source>
</evidence>
<dbReference type="Pfam" id="PF03007">
    <property type="entry name" value="WS_DGAT_cat"/>
    <property type="match status" value="1"/>
</dbReference>
<dbReference type="Proteomes" id="UP000005442">
    <property type="component" value="Chromosome"/>
</dbReference>
<dbReference type="KEGG" id="mrh:MycrhN_6265"/>
<evidence type="ECO:0000256" key="11">
    <source>
        <dbReference type="RuleBase" id="RU361241"/>
    </source>
</evidence>
<keyword evidence="9 11" id="KW-0012">Acyltransferase</keyword>
<keyword evidence="7 11" id="KW-0319">Glycerol metabolism</keyword>
<dbReference type="AlphaFoldDB" id="G8RUY3"/>
<dbReference type="PANTHER" id="PTHR31650">
    <property type="entry name" value="O-ACYLTRANSFERASE (WSD1-LIKE) FAMILY PROTEIN"/>
    <property type="match status" value="1"/>
</dbReference>
<accession>G8RUY3</accession>
<keyword evidence="5 11" id="KW-0444">Lipid biosynthesis</keyword>
<name>G8RUY3_MYCRN</name>
<dbReference type="InterPro" id="IPR045034">
    <property type="entry name" value="O-acyltransferase_WSD1-like"/>
</dbReference>
<dbReference type="PATRIC" id="fig|710685.3.peg.6291"/>
<evidence type="ECO:0000256" key="6">
    <source>
        <dbReference type="ARBA" id="ARBA00022679"/>
    </source>
</evidence>
<dbReference type="InterPro" id="IPR009721">
    <property type="entry name" value="O-acyltransferase_WSD1_C"/>
</dbReference>
<dbReference type="EC" id="2.3.1.20" evidence="4 11"/>
<dbReference type="GO" id="GO:0051701">
    <property type="term" value="P:biological process involved in interaction with host"/>
    <property type="evidence" value="ECO:0007669"/>
    <property type="project" value="TreeGrafter"/>
</dbReference>
<evidence type="ECO:0000256" key="7">
    <source>
        <dbReference type="ARBA" id="ARBA00022798"/>
    </source>
</evidence>
<dbReference type="Pfam" id="PF06974">
    <property type="entry name" value="WS_DGAT_C"/>
    <property type="match status" value="1"/>
</dbReference>
<keyword evidence="15" id="KW-1185">Reference proteome</keyword>
<evidence type="ECO:0000256" key="8">
    <source>
        <dbReference type="ARBA" id="ARBA00023098"/>
    </source>
</evidence>
<keyword evidence="6 11" id="KW-0808">Transferase</keyword>
<dbReference type="SUPFAM" id="SSF52777">
    <property type="entry name" value="CoA-dependent acyltransferases"/>
    <property type="match status" value="1"/>
</dbReference>
<feature type="domain" description="O-acyltransferase WSD1-like N-terminal" evidence="12">
    <location>
        <begin position="12"/>
        <end position="273"/>
    </location>
</feature>
<dbReference type="HOGENOM" id="CLU_024186_4_2_11"/>
<dbReference type="GO" id="GO:0006071">
    <property type="term" value="P:glycerol metabolic process"/>
    <property type="evidence" value="ECO:0007669"/>
    <property type="project" value="UniProtKB-KW"/>
</dbReference>
<keyword evidence="8 11" id="KW-0443">Lipid metabolism</keyword>
<reference evidence="14 15" key="1">
    <citation type="submission" date="2011-12" db="EMBL/GenBank/DDBJ databases">
        <title>Complete sequence of Mycobacterium rhodesiae NBB3.</title>
        <authorList>
            <consortium name="US DOE Joint Genome Institute"/>
            <person name="Lucas S."/>
            <person name="Han J."/>
            <person name="Lapidus A."/>
            <person name="Cheng J.-F."/>
            <person name="Goodwin L."/>
            <person name="Pitluck S."/>
            <person name="Peters L."/>
            <person name="Mikhailova N."/>
            <person name="Gu W."/>
            <person name="Detter J.C."/>
            <person name="Han C."/>
            <person name="Tapia R."/>
            <person name="Land M."/>
            <person name="Hauser L."/>
            <person name="Kyrpides N."/>
            <person name="Ivanova N."/>
            <person name="Pagani I."/>
            <person name="Mattes T."/>
            <person name="Holmes A."/>
            <person name="Rutledge P."/>
            <person name="Paulsen I."/>
            <person name="Coleman N."/>
            <person name="Woyke T."/>
        </authorList>
    </citation>
    <scope>NUCLEOTIDE SEQUENCE [LARGE SCALE GENOMIC DNA]</scope>
    <source>
        <strain evidence="14 15">NBB3</strain>
    </source>
</reference>
<sequence length="486" mass="53809">MSHVRRRPMKRLNGLDAMLVYSETPQIHTHTIKLGIFDVSGLRNGYTFESFRRVMAARMLGLAPMRYRLVDIPFKFHHPMWQENSPTEAYDHISRVVVAPPGGRRQLDDLVGEIAAVQLPRDRPLWHLYVAEGVAGNRVAVILKMHHALADGVASANLITAALLAPDVLEQVGRNLQPDVVPSRRELLRDAFYDHLRQLTRTPKLVWQTVFGISRVLIRARRNQTRPPRPMTPPPCFLNHVVTPQRRFATASLALPEVKSTCKTLGVTINDAVLAMTAGALRTLLLKYDGKADTPLIAGVPVSLDKSPERLSGNAFGYMLPPLPVHIADPAERLALTAMASRNAKENFRLSGPTLLASWLEYLPPPLSPAMFRWQSRRLNSGTVMNLTVSNVPGPRETRSVDGAEITEIYSVGPLAAASGMNVTVWSYMDQLNISVLTDDITVDDPHEMTDAMIDSFREIHSLKAIPGQTIRVPLPTDNAPDMAAG</sequence>
<evidence type="ECO:0000313" key="15">
    <source>
        <dbReference type="Proteomes" id="UP000005442"/>
    </source>
</evidence>
<proteinExistence type="inferred from homology"/>
<comment type="catalytic activity">
    <reaction evidence="10 11">
        <text>an acyl-CoA + a 1,2-diacyl-sn-glycerol = a triacyl-sn-glycerol + CoA</text>
        <dbReference type="Rhea" id="RHEA:10868"/>
        <dbReference type="ChEBI" id="CHEBI:17815"/>
        <dbReference type="ChEBI" id="CHEBI:57287"/>
        <dbReference type="ChEBI" id="CHEBI:58342"/>
        <dbReference type="ChEBI" id="CHEBI:64615"/>
        <dbReference type="EC" id="2.3.1.20"/>
    </reaction>
</comment>
<dbReference type="InterPro" id="IPR004255">
    <property type="entry name" value="O-acyltransferase_WSD1_N"/>
</dbReference>
<dbReference type="PANTHER" id="PTHR31650:SF1">
    <property type="entry name" value="WAX ESTER SYNTHASE_DIACYLGLYCEROL ACYLTRANSFERASE 4-RELATED"/>
    <property type="match status" value="1"/>
</dbReference>
<dbReference type="NCBIfam" id="TIGR02946">
    <property type="entry name" value="acyl_WS_DGAT"/>
    <property type="match status" value="1"/>
</dbReference>
<evidence type="ECO:0000256" key="10">
    <source>
        <dbReference type="ARBA" id="ARBA00048109"/>
    </source>
</evidence>
<dbReference type="UniPathway" id="UPA00282"/>
<dbReference type="InterPro" id="IPR014292">
    <property type="entry name" value="Acyl_transf_WS/DGAT"/>
</dbReference>
<protein>
    <recommendedName>
        <fullName evidence="4 11">Diacylglycerol O-acyltransferase</fullName>
        <ecNumber evidence="4 11">2.3.1.20</ecNumber>
    </recommendedName>
</protein>
<dbReference type="eggNOG" id="COG1020">
    <property type="taxonomic scope" value="Bacteria"/>
</dbReference>
<comment type="similarity">
    <text evidence="3 11">Belongs to the long-chain O-acyltransferase family.</text>
</comment>
<dbReference type="GO" id="GO:0005886">
    <property type="term" value="C:plasma membrane"/>
    <property type="evidence" value="ECO:0007669"/>
    <property type="project" value="TreeGrafter"/>
</dbReference>